<feature type="compositionally biased region" description="Basic residues" evidence="1">
    <location>
        <begin position="577"/>
        <end position="590"/>
    </location>
</feature>
<evidence type="ECO:0000313" key="5">
    <source>
        <dbReference type="Proteomes" id="UP000595140"/>
    </source>
</evidence>
<feature type="region of interest" description="Disordered" evidence="1">
    <location>
        <begin position="561"/>
        <end position="592"/>
    </location>
</feature>
<name>A0A484LJ89_9ASTE</name>
<accession>A0A484LJ89</accession>
<feature type="region of interest" description="Disordered" evidence="1">
    <location>
        <begin position="777"/>
        <end position="807"/>
    </location>
</feature>
<feature type="region of interest" description="Disordered" evidence="1">
    <location>
        <begin position="1140"/>
        <end position="1179"/>
    </location>
</feature>
<evidence type="ECO:0000313" key="4">
    <source>
        <dbReference type="EMBL" id="VFQ76038.1"/>
    </source>
</evidence>
<feature type="region of interest" description="Disordered" evidence="1">
    <location>
        <begin position="844"/>
        <end position="888"/>
    </location>
</feature>
<gene>
    <name evidence="4" type="ORF">CCAM_LOCUS17814</name>
</gene>
<dbReference type="PANTHER" id="PTHR31286">
    <property type="entry name" value="GLYCINE-RICH CELL WALL STRUCTURAL PROTEIN 1.8-LIKE"/>
    <property type="match status" value="1"/>
</dbReference>
<feature type="compositionally biased region" description="Polar residues" evidence="1">
    <location>
        <begin position="856"/>
        <end position="885"/>
    </location>
</feature>
<evidence type="ECO:0000256" key="1">
    <source>
        <dbReference type="SAM" id="MobiDB-lite"/>
    </source>
</evidence>
<dbReference type="AlphaFoldDB" id="A0A484LJ89"/>
<dbReference type="InterPro" id="IPR040256">
    <property type="entry name" value="At4g02000-like"/>
</dbReference>
<dbReference type="EMBL" id="OOIL02001465">
    <property type="protein sequence ID" value="VFQ76038.1"/>
    <property type="molecule type" value="Genomic_DNA"/>
</dbReference>
<proteinExistence type="predicted"/>
<keyword evidence="5" id="KW-1185">Reference proteome</keyword>
<dbReference type="Pfam" id="PF03732">
    <property type="entry name" value="Retrotrans_gag"/>
    <property type="match status" value="1"/>
</dbReference>
<feature type="domain" description="Retrotransposon gag" evidence="2">
    <location>
        <begin position="1019"/>
        <end position="1110"/>
    </location>
</feature>
<dbReference type="Proteomes" id="UP000595140">
    <property type="component" value="Unassembled WGS sequence"/>
</dbReference>
<dbReference type="OrthoDB" id="1924068at2759"/>
<dbReference type="InterPro" id="IPR005162">
    <property type="entry name" value="Retrotrans_gag_dom"/>
</dbReference>
<dbReference type="InterPro" id="IPR025558">
    <property type="entry name" value="DUF4283"/>
</dbReference>
<protein>
    <recommendedName>
        <fullName evidence="6">Retrotransposon gag domain-containing protein</fullName>
    </recommendedName>
</protein>
<feature type="domain" description="DUF4283" evidence="3">
    <location>
        <begin position="361"/>
        <end position="438"/>
    </location>
</feature>
<feature type="compositionally biased region" description="Basic and acidic residues" evidence="1">
    <location>
        <begin position="1140"/>
        <end position="1150"/>
    </location>
</feature>
<dbReference type="PANTHER" id="PTHR31286:SF164">
    <property type="entry name" value="ZINC FINGER, CCHC-TYPE"/>
    <property type="match status" value="1"/>
</dbReference>
<evidence type="ECO:0000259" key="2">
    <source>
        <dbReference type="Pfam" id="PF03732"/>
    </source>
</evidence>
<feature type="compositionally biased region" description="Polar residues" evidence="1">
    <location>
        <begin position="788"/>
        <end position="807"/>
    </location>
</feature>
<dbReference type="Pfam" id="PF14111">
    <property type="entry name" value="DUF4283"/>
    <property type="match status" value="1"/>
</dbReference>
<feature type="compositionally biased region" description="Low complexity" evidence="1">
    <location>
        <begin position="561"/>
        <end position="576"/>
    </location>
</feature>
<reference evidence="4 5" key="1">
    <citation type="submission" date="2018-04" db="EMBL/GenBank/DDBJ databases">
        <authorList>
            <person name="Vogel A."/>
        </authorList>
    </citation>
    <scope>NUCLEOTIDE SEQUENCE [LARGE SCALE GENOMIC DNA]</scope>
</reference>
<evidence type="ECO:0000259" key="3">
    <source>
        <dbReference type="Pfam" id="PF14111"/>
    </source>
</evidence>
<sequence length="1179" mass="129920">MPETDAGNISTGAAIGTTVPPFFPASTGHEDTSHLFQAPLLSQATSLSPFLAPISTGSESTSPATMAGLHVGFPPLSHLSHNFAVVQHSSVIPQVPASTTSSSPPILMHGDHVPISGDSMAALLASQLPSSFAPLLNMQGAVTLALMEQDGTAYGEVPTDEVFRPITQPHLFQPLNLELPKDKEARLAHGAATQGSNAAATLVSTAMTNVLGPGPHQLQFTTAHARQSGEKGVSFAPTLDQPKEKRVMVPQKPVAVPSVNSTAMATKAVAVASAHNGTAVATASQGAWPGGPPNTPKLSFAQAVAGPSTPGIYLRANVSRPCAILSNVVVEEKVPTFHRGTPAVVFKKSEMQQLSQLDNFLLIGKFSHGRPDIATLRKLFAAQFILRESVQISHRDPRHVMLLFTHPQDCNDIFMQGQIQFNGQFPMRLFRWSPEFNVKTESSVAPVWVTFPNLRADLFNESAIHQLCKPIGRCLKVDVATSNFSRPNVAKARVEIDLLNPRVEQIWIGFSDAPGEEGVGMFQPVEYERIPKYCTACFKQGHDNSSCNTLTPSQPEQRTVVVVPQPSTTAPTTTQPSRRRRSRSRVRRQREGKGIAIDDAELVLAMSNTFDALGDMPGDSHEVCGLNNVTSSIPSNSRVAFPLQGRLRLLRERRPRTPEKQQSIRRGFLLHAESPVPLLRVPNDDAVPCFERHCWVSRELGVVLMTKSDDQRLRPDIQPYVSTLTTTDFSKAYDLMAKAEKDVDDYKASLKAEEAGPSTRPTANTTPSAKRLIGETSEISQAKKGKSVHTQLVPTHSVASSSKTQLTKIPPCPTCGRSHRGECWLTQGLCLGCGEDGHFRKNYPTNPGEPFPPASVRNQTTTQQPAQSQRTTAGSNQPRNQNQQVGRAPARTYAMIGRADPQNNDAYDGKFDLYRMSEASNNQNETQNMEQNVEAQQDPIMPAFLTQFLQQMANAPMFQPPPPLPPRQITLKTLRDNGAEEFHGDRFSDPQIALDWIEQTERVLKNLSVPDARCPELAFQLLRKGAYEWWKRADEKAPKPWTWEHFDWAFKKEYIPARFREEKRTEFMELKQGDMTLPELRQKFDHLAQFATTLVSTPADRIEEFRKRLRPDIRPYVSTLTTTDFSKAYDLMAKAKKDVDDYKPSLKAEEAGPSTRPTANTTPSAKRPIGETSEISLLE</sequence>
<evidence type="ECO:0008006" key="6">
    <source>
        <dbReference type="Google" id="ProtNLM"/>
    </source>
</evidence>
<feature type="compositionally biased region" description="Polar residues" evidence="1">
    <location>
        <begin position="1155"/>
        <end position="1164"/>
    </location>
</feature>
<organism evidence="4 5">
    <name type="scientific">Cuscuta campestris</name>
    <dbReference type="NCBI Taxonomy" id="132261"/>
    <lineage>
        <taxon>Eukaryota</taxon>
        <taxon>Viridiplantae</taxon>
        <taxon>Streptophyta</taxon>
        <taxon>Embryophyta</taxon>
        <taxon>Tracheophyta</taxon>
        <taxon>Spermatophyta</taxon>
        <taxon>Magnoliopsida</taxon>
        <taxon>eudicotyledons</taxon>
        <taxon>Gunneridae</taxon>
        <taxon>Pentapetalae</taxon>
        <taxon>asterids</taxon>
        <taxon>lamiids</taxon>
        <taxon>Solanales</taxon>
        <taxon>Convolvulaceae</taxon>
        <taxon>Cuscuteae</taxon>
        <taxon>Cuscuta</taxon>
        <taxon>Cuscuta subgen. Grammica</taxon>
        <taxon>Cuscuta sect. Cleistogrammica</taxon>
    </lineage>
</organism>